<keyword evidence="7" id="KW-0479">Metal-binding</keyword>
<evidence type="ECO:0000313" key="16">
    <source>
        <dbReference type="Proteomes" id="UP000620046"/>
    </source>
</evidence>
<keyword evidence="4" id="KW-1003">Cell membrane</keyword>
<evidence type="ECO:0000256" key="9">
    <source>
        <dbReference type="ARBA" id="ARBA00022989"/>
    </source>
</evidence>
<protein>
    <submittedName>
        <fullName evidence="15">Cytochrome like B561</fullName>
    </submittedName>
</protein>
<evidence type="ECO:0000256" key="7">
    <source>
        <dbReference type="ARBA" id="ARBA00022723"/>
    </source>
</evidence>
<name>A0ABQ1G8H2_9GAMM</name>
<dbReference type="EMBL" id="BMJA01000002">
    <property type="protein sequence ID" value="GGA38789.1"/>
    <property type="molecule type" value="Genomic_DNA"/>
</dbReference>
<evidence type="ECO:0000256" key="6">
    <source>
        <dbReference type="ARBA" id="ARBA00022692"/>
    </source>
</evidence>
<evidence type="ECO:0000256" key="10">
    <source>
        <dbReference type="ARBA" id="ARBA00023004"/>
    </source>
</evidence>
<feature type="transmembrane region" description="Helical" evidence="13">
    <location>
        <begin position="60"/>
        <end position="81"/>
    </location>
</feature>
<evidence type="ECO:0000256" key="3">
    <source>
        <dbReference type="ARBA" id="ARBA00022448"/>
    </source>
</evidence>
<dbReference type="Pfam" id="PF01292">
    <property type="entry name" value="Ni_hydr_CYTB"/>
    <property type="match status" value="1"/>
</dbReference>
<dbReference type="Gene3D" id="1.20.950.20">
    <property type="entry name" value="Transmembrane di-heme cytochromes, Chain C"/>
    <property type="match status" value="1"/>
</dbReference>
<comment type="cofactor">
    <cofactor evidence="1">
        <name>heme b</name>
        <dbReference type="ChEBI" id="CHEBI:60344"/>
    </cofactor>
</comment>
<comment type="similarity">
    <text evidence="12">Belongs to the cytochrome b561 family.</text>
</comment>
<sequence>MATSSDIADNAAAPARPRRLVLVHWLTVLCLLGAATAILTRDEVSARLARQWLLEIHRHFGLFVLALFFIRVVVRARIGALPSPGNTSLATRAAAGVVHFALYALLLIQPLLGWALSNAQDKPVHLFGLTLPALVAADEDRADTLQTWHTNVAWLLLALIVLHVLAALWHHFVRRDGVLRAMWWQRQRHD</sequence>
<dbReference type="Proteomes" id="UP000620046">
    <property type="component" value="Unassembled WGS sequence"/>
</dbReference>
<keyword evidence="3" id="KW-0813">Transport</keyword>
<accession>A0ABQ1G8H2</accession>
<evidence type="ECO:0000256" key="13">
    <source>
        <dbReference type="SAM" id="Phobius"/>
    </source>
</evidence>
<keyword evidence="11 13" id="KW-0472">Membrane</keyword>
<dbReference type="InterPro" id="IPR016174">
    <property type="entry name" value="Di-haem_cyt_TM"/>
</dbReference>
<dbReference type="PANTHER" id="PTHR30529">
    <property type="entry name" value="CYTOCHROME B561"/>
    <property type="match status" value="1"/>
</dbReference>
<reference evidence="16" key="1">
    <citation type="journal article" date="2019" name="Int. J. Syst. Evol. Microbiol.">
        <title>The Global Catalogue of Microorganisms (GCM) 10K type strain sequencing project: providing services to taxonomists for standard genome sequencing and annotation.</title>
        <authorList>
            <consortium name="The Broad Institute Genomics Platform"/>
            <consortium name="The Broad Institute Genome Sequencing Center for Infectious Disease"/>
            <person name="Wu L."/>
            <person name="Ma J."/>
        </authorList>
    </citation>
    <scope>NUCLEOTIDE SEQUENCE [LARGE SCALE GENOMIC DNA]</scope>
    <source>
        <strain evidence="16">CGMCC 1.15439</strain>
    </source>
</reference>
<feature type="transmembrane region" description="Helical" evidence="13">
    <location>
        <begin position="152"/>
        <end position="173"/>
    </location>
</feature>
<gene>
    <name evidence="15" type="ORF">GCM10010981_30060</name>
</gene>
<comment type="caution">
    <text evidence="15">The sequence shown here is derived from an EMBL/GenBank/DDBJ whole genome shotgun (WGS) entry which is preliminary data.</text>
</comment>
<evidence type="ECO:0000259" key="14">
    <source>
        <dbReference type="Pfam" id="PF01292"/>
    </source>
</evidence>
<evidence type="ECO:0000256" key="8">
    <source>
        <dbReference type="ARBA" id="ARBA00022982"/>
    </source>
</evidence>
<evidence type="ECO:0000256" key="12">
    <source>
        <dbReference type="ARBA" id="ARBA00037975"/>
    </source>
</evidence>
<keyword evidence="8" id="KW-0249">Electron transport</keyword>
<keyword evidence="16" id="KW-1185">Reference proteome</keyword>
<keyword evidence="5" id="KW-0349">Heme</keyword>
<feature type="transmembrane region" description="Helical" evidence="13">
    <location>
        <begin position="20"/>
        <end position="40"/>
    </location>
</feature>
<dbReference type="PANTHER" id="PTHR30529:SF3">
    <property type="entry name" value="CYTOCHROME B561 HOMOLOG 1"/>
    <property type="match status" value="1"/>
</dbReference>
<dbReference type="InterPro" id="IPR011577">
    <property type="entry name" value="Cyt_b561_bac/Ni-Hgenase"/>
</dbReference>
<dbReference type="SUPFAM" id="SSF81342">
    <property type="entry name" value="Transmembrane di-heme cytochromes"/>
    <property type="match status" value="1"/>
</dbReference>
<organism evidence="15 16">
    <name type="scientific">Dyella nitratireducens</name>
    <dbReference type="NCBI Taxonomy" id="1849580"/>
    <lineage>
        <taxon>Bacteria</taxon>
        <taxon>Pseudomonadati</taxon>
        <taxon>Pseudomonadota</taxon>
        <taxon>Gammaproteobacteria</taxon>
        <taxon>Lysobacterales</taxon>
        <taxon>Rhodanobacteraceae</taxon>
        <taxon>Dyella</taxon>
    </lineage>
</organism>
<feature type="transmembrane region" description="Helical" evidence="13">
    <location>
        <begin position="93"/>
        <end position="116"/>
    </location>
</feature>
<keyword evidence="10" id="KW-0408">Iron</keyword>
<proteinExistence type="inferred from homology"/>
<evidence type="ECO:0000256" key="2">
    <source>
        <dbReference type="ARBA" id="ARBA00004651"/>
    </source>
</evidence>
<evidence type="ECO:0000313" key="15">
    <source>
        <dbReference type="EMBL" id="GGA38789.1"/>
    </source>
</evidence>
<evidence type="ECO:0000256" key="4">
    <source>
        <dbReference type="ARBA" id="ARBA00022475"/>
    </source>
</evidence>
<feature type="domain" description="Cytochrome b561 bacterial/Ni-hydrogenase" evidence="14">
    <location>
        <begin position="18"/>
        <end position="183"/>
    </location>
</feature>
<evidence type="ECO:0000256" key="1">
    <source>
        <dbReference type="ARBA" id="ARBA00001970"/>
    </source>
</evidence>
<dbReference type="InterPro" id="IPR052168">
    <property type="entry name" value="Cytochrome_b561_oxidase"/>
</dbReference>
<comment type="subcellular location">
    <subcellularLocation>
        <location evidence="2">Cell membrane</location>
        <topology evidence="2">Multi-pass membrane protein</topology>
    </subcellularLocation>
</comment>
<dbReference type="RefSeq" id="WP_188795088.1">
    <property type="nucleotide sequence ID" value="NZ_BMJA01000002.1"/>
</dbReference>
<evidence type="ECO:0000256" key="11">
    <source>
        <dbReference type="ARBA" id="ARBA00023136"/>
    </source>
</evidence>
<evidence type="ECO:0000256" key="5">
    <source>
        <dbReference type="ARBA" id="ARBA00022617"/>
    </source>
</evidence>
<keyword evidence="9 13" id="KW-1133">Transmembrane helix</keyword>
<keyword evidence="6 13" id="KW-0812">Transmembrane</keyword>